<dbReference type="AlphaFoldDB" id="A0A4R7ZW75"/>
<dbReference type="Proteomes" id="UP000295447">
    <property type="component" value="Unassembled WGS sequence"/>
</dbReference>
<dbReference type="InterPro" id="IPR051448">
    <property type="entry name" value="CdaR-like_regulators"/>
</dbReference>
<keyword evidence="3" id="KW-1185">Reference proteome</keyword>
<dbReference type="EMBL" id="SODF01000001">
    <property type="protein sequence ID" value="TDW21926.1"/>
    <property type="molecule type" value="Genomic_DNA"/>
</dbReference>
<dbReference type="Gene3D" id="1.10.10.2840">
    <property type="entry name" value="PucR C-terminal helix-turn-helix domain"/>
    <property type="match status" value="1"/>
</dbReference>
<gene>
    <name evidence="2" type="ORF">EV650_0757</name>
</gene>
<accession>A0A4R7ZW75</accession>
<evidence type="ECO:0000313" key="2">
    <source>
        <dbReference type="EMBL" id="TDW21926.1"/>
    </source>
</evidence>
<sequence length="224" mass="24047">MTPAPVAVNGSLRRLADALPEGRRFLVVAAEETSGLHRIEEQLQTMAIPSAWQPLPGLYVGVVAIRPDSVDRVIGLLNRTTVGRIGVSPPYPDADQLDLGLKLARIALAAATVAEPVKLFDRAPLNMVALADVEVARAVVHLVFGNLDDLAADDRDILLATLAAWSTHDGSAGETAAALYCHPNTVRYRLHRVEERTGRSLTNPRDVAELVFALQARALLGLDS</sequence>
<name>A0A4R7ZW75_9ACTN</name>
<evidence type="ECO:0000313" key="3">
    <source>
        <dbReference type="Proteomes" id="UP000295447"/>
    </source>
</evidence>
<protein>
    <submittedName>
        <fullName evidence="2">PucR-like helix-turn-helix protein</fullName>
    </submittedName>
</protein>
<dbReference type="Pfam" id="PF13556">
    <property type="entry name" value="HTH_30"/>
    <property type="match status" value="1"/>
</dbReference>
<comment type="caution">
    <text evidence="2">The sequence shown here is derived from an EMBL/GenBank/DDBJ whole genome shotgun (WGS) entry which is preliminary data.</text>
</comment>
<dbReference type="RefSeq" id="WP_134115333.1">
    <property type="nucleotide sequence ID" value="NZ_SODF01000001.1"/>
</dbReference>
<dbReference type="PANTHER" id="PTHR33744:SF1">
    <property type="entry name" value="DNA-BINDING TRANSCRIPTIONAL ACTIVATOR ADER"/>
    <property type="match status" value="1"/>
</dbReference>
<evidence type="ECO:0000259" key="1">
    <source>
        <dbReference type="Pfam" id="PF13556"/>
    </source>
</evidence>
<dbReference type="PANTHER" id="PTHR33744">
    <property type="entry name" value="CARBOHYDRATE DIACID REGULATOR"/>
    <property type="match status" value="1"/>
</dbReference>
<reference evidence="2 3" key="1">
    <citation type="submission" date="2019-03" db="EMBL/GenBank/DDBJ databases">
        <title>Genomic Encyclopedia of Type Strains, Phase III (KMG-III): the genomes of soil and plant-associated and newly described type strains.</title>
        <authorList>
            <person name="Whitman W."/>
        </authorList>
    </citation>
    <scope>NUCLEOTIDE SEQUENCE [LARGE SCALE GENOMIC DNA]</scope>
    <source>
        <strain evidence="2 3">VKM Ac-2570</strain>
    </source>
</reference>
<feature type="domain" description="PucR C-terminal helix-turn-helix" evidence="1">
    <location>
        <begin position="158"/>
        <end position="216"/>
    </location>
</feature>
<dbReference type="InterPro" id="IPR042070">
    <property type="entry name" value="PucR_C-HTH_sf"/>
</dbReference>
<dbReference type="OrthoDB" id="3190266at2"/>
<organism evidence="2 3">
    <name type="scientific">Kribbella kalugense</name>
    <dbReference type="NCBI Taxonomy" id="2512221"/>
    <lineage>
        <taxon>Bacteria</taxon>
        <taxon>Bacillati</taxon>
        <taxon>Actinomycetota</taxon>
        <taxon>Actinomycetes</taxon>
        <taxon>Propionibacteriales</taxon>
        <taxon>Kribbellaceae</taxon>
        <taxon>Kribbella</taxon>
    </lineage>
</organism>
<proteinExistence type="predicted"/>
<dbReference type="InterPro" id="IPR025736">
    <property type="entry name" value="PucR_C-HTH_dom"/>
</dbReference>